<gene>
    <name evidence="2" type="ORF">NA2_08234</name>
</gene>
<keyword evidence="3" id="KW-1185">Reference proteome</keyword>
<dbReference type="InterPro" id="IPR012495">
    <property type="entry name" value="TadE-like_dom"/>
</dbReference>
<evidence type="ECO:0000313" key="2">
    <source>
        <dbReference type="EMBL" id="EKF19465.1"/>
    </source>
</evidence>
<dbReference type="STRING" id="391937.NA2_08234"/>
<sequence length="184" mass="20505">MKDTGKTHSGGRPTMKRRLLQRFVKNREGATAVEFALLALPFLILIFAILEACIAFAAQQLVANATDDVARQFRTGREQAGPTFNETKLRQMVCQRMTILVSSTCPGLSVDLRQFDTFEDAAKATVSFNPDGSIKTKVDLGPALSKNMLRVYYRWPVITNLLAETLPDGKLMLFSSATWQNEPF</sequence>
<dbReference type="RefSeq" id="WP_008596134.1">
    <property type="nucleotide sequence ID" value="NZ_AMRM01000007.1"/>
</dbReference>
<dbReference type="PATRIC" id="fig|391937.3.peg.1692"/>
<reference evidence="2 3" key="1">
    <citation type="journal article" date="2012" name="J. Bacteriol.">
        <title>Genome Sequence of Nitratireductor pacificus Type Strain pht-3B.</title>
        <authorList>
            <person name="Lai Q."/>
            <person name="Li G."/>
            <person name="Shao Z."/>
        </authorList>
    </citation>
    <scope>NUCLEOTIDE SEQUENCE [LARGE SCALE GENOMIC DNA]</scope>
    <source>
        <strain evidence="3">pht-3B</strain>
    </source>
</reference>
<comment type="caution">
    <text evidence="2">The sequence shown here is derived from an EMBL/GenBank/DDBJ whole genome shotgun (WGS) entry which is preliminary data.</text>
</comment>
<proteinExistence type="predicted"/>
<dbReference type="OrthoDB" id="7990385at2"/>
<organism evidence="2 3">
    <name type="scientific">Nitratireductor pacificus pht-3B</name>
    <dbReference type="NCBI Taxonomy" id="391937"/>
    <lineage>
        <taxon>Bacteria</taxon>
        <taxon>Pseudomonadati</taxon>
        <taxon>Pseudomonadota</taxon>
        <taxon>Alphaproteobacteria</taxon>
        <taxon>Hyphomicrobiales</taxon>
        <taxon>Phyllobacteriaceae</taxon>
        <taxon>Nitratireductor</taxon>
    </lineage>
</organism>
<evidence type="ECO:0000259" key="1">
    <source>
        <dbReference type="Pfam" id="PF07811"/>
    </source>
</evidence>
<dbReference type="Proteomes" id="UP000006786">
    <property type="component" value="Unassembled WGS sequence"/>
</dbReference>
<dbReference type="eggNOG" id="COG4961">
    <property type="taxonomic scope" value="Bacteria"/>
</dbReference>
<name>K2MFI2_9HYPH</name>
<dbReference type="EMBL" id="AMRM01000007">
    <property type="protein sequence ID" value="EKF19465.1"/>
    <property type="molecule type" value="Genomic_DNA"/>
</dbReference>
<accession>K2MFI2</accession>
<dbReference type="Pfam" id="PF07811">
    <property type="entry name" value="TadE"/>
    <property type="match status" value="1"/>
</dbReference>
<dbReference type="AlphaFoldDB" id="K2MFI2"/>
<feature type="domain" description="TadE-like" evidence="1">
    <location>
        <begin position="29"/>
        <end position="71"/>
    </location>
</feature>
<protein>
    <submittedName>
        <fullName evidence="2">TadE-like protein</fullName>
    </submittedName>
</protein>
<evidence type="ECO:0000313" key="3">
    <source>
        <dbReference type="Proteomes" id="UP000006786"/>
    </source>
</evidence>